<dbReference type="KEGG" id="fno:Fnod_0025"/>
<evidence type="ECO:0000313" key="11">
    <source>
        <dbReference type="Proteomes" id="UP000002415"/>
    </source>
</evidence>
<feature type="transmembrane region" description="Helical" evidence="7">
    <location>
        <begin position="438"/>
        <end position="457"/>
    </location>
</feature>
<dbReference type="HOGENOM" id="CLU_009912_2_1_0"/>
<feature type="coiled-coil region" evidence="6">
    <location>
        <begin position="277"/>
        <end position="365"/>
    </location>
</feature>
<dbReference type="eggNOG" id="COG3206">
    <property type="taxonomic scope" value="Bacteria"/>
</dbReference>
<keyword evidence="5 7" id="KW-0472">Membrane</keyword>
<sequence>MNFEEFEKNNEELNLKDILIIFKRRYKLGVFIFLITILLSAVYIFFIAKPEYEVSALIKVSSAGSTTQLSGTAALILGTSNPQIADEQFIMKSRPVLFSVIKEQNLVDYFRKKVKNPKKAQKINEEYIITKILEKKIQVENEKNTSLLRVSFTYTDKELACKVLNSLIDNYLKFTRQLNKDEKSYTKEILEKKIPLLEEEIKQISDKIQKFKEEKSIAPTVEAEEMSKGLIILYNELFEAEGKVLSYEKTIKLVENQIKQTKGVISESSYTPESKVITELRAKLIDLNIELSSLLQTYSESAPEVQRVKEMIRKTEEALEKEIKDKLTNKIDSSDPVLSELYSNLAQAQLQYEISKVQYEAIKKKIDVIETNLKKFPAYEQEYIKLQRDYTIKQQLYSQLVLQYEQYKLSEAGLTSKIPIVVEEPIIPEKPSKPDKKLVLAVSGVLGIFLGILGIFLREASDKVIRDEEDIKRLLAIQPVIFTKNEITILSKSNNSNSKSLKELAVKLFNEKEPKIVGFTNVSNVEVQLPLKFADYISNAMSTVLITKDKKENISSYQVHESLSIISEPALKGVLVGKTEEEFSRNLNSLKKEYEFVVVELPNYDDPNIYTAAKHVDKIVVLTIKDNTKKYELMDLIMKFGKMEKDLVIVLVK</sequence>
<dbReference type="Proteomes" id="UP000002415">
    <property type="component" value="Chromosome"/>
</dbReference>
<protein>
    <submittedName>
        <fullName evidence="10">Lipopolysaccharide biosynthesis protein</fullName>
    </submittedName>
</protein>
<keyword evidence="6" id="KW-0175">Coiled coil</keyword>
<organism evidence="10 11">
    <name type="scientific">Fervidobacterium nodosum (strain ATCC 35602 / DSM 5306 / Rt17-B1)</name>
    <dbReference type="NCBI Taxonomy" id="381764"/>
    <lineage>
        <taxon>Bacteria</taxon>
        <taxon>Thermotogati</taxon>
        <taxon>Thermotogota</taxon>
        <taxon>Thermotogae</taxon>
        <taxon>Thermotogales</taxon>
        <taxon>Fervidobacteriaceae</taxon>
        <taxon>Fervidobacterium</taxon>
    </lineage>
</organism>
<dbReference type="InterPro" id="IPR032807">
    <property type="entry name" value="GNVR"/>
</dbReference>
<dbReference type="Pfam" id="PF13807">
    <property type="entry name" value="GNVR"/>
    <property type="match status" value="1"/>
</dbReference>
<dbReference type="STRING" id="381764.Fnod_0025"/>
<proteinExistence type="predicted"/>
<keyword evidence="3 7" id="KW-0812">Transmembrane</keyword>
<evidence type="ECO:0000256" key="2">
    <source>
        <dbReference type="ARBA" id="ARBA00022475"/>
    </source>
</evidence>
<feature type="domain" description="Polysaccharide chain length determinant N-terminal" evidence="8">
    <location>
        <begin position="11"/>
        <end position="103"/>
    </location>
</feature>
<dbReference type="EMBL" id="CP000771">
    <property type="protein sequence ID" value="ABS59898.1"/>
    <property type="molecule type" value="Genomic_DNA"/>
</dbReference>
<evidence type="ECO:0000313" key="10">
    <source>
        <dbReference type="EMBL" id="ABS59898.1"/>
    </source>
</evidence>
<reference evidence="10 11" key="1">
    <citation type="submission" date="2007-07" db="EMBL/GenBank/DDBJ databases">
        <title>Complete sequence of Fervidobacterium nodosum Rt17-B1.</title>
        <authorList>
            <consortium name="US DOE Joint Genome Institute"/>
            <person name="Copeland A."/>
            <person name="Lucas S."/>
            <person name="Lapidus A."/>
            <person name="Barry K."/>
            <person name="Glavina del Rio T."/>
            <person name="Dalin E."/>
            <person name="Tice H."/>
            <person name="Pitluck S."/>
            <person name="Saunders E."/>
            <person name="Brettin T."/>
            <person name="Bruce D."/>
            <person name="Detter J.C."/>
            <person name="Han C."/>
            <person name="Schmutz J."/>
            <person name="Larimer F."/>
            <person name="Land M."/>
            <person name="Hauser L."/>
            <person name="Kyrpides N."/>
            <person name="Mikhailova N."/>
            <person name="Nelson K."/>
            <person name="Gogarten J.P."/>
            <person name="Noll K."/>
            <person name="Richardson P."/>
        </authorList>
    </citation>
    <scope>NUCLEOTIDE SEQUENCE [LARGE SCALE GENOMIC DNA]</scope>
    <source>
        <strain evidence="11">ATCC 35602 / DSM 5306 / Rt17-B1</strain>
    </source>
</reference>
<dbReference type="PANTHER" id="PTHR32309">
    <property type="entry name" value="TYROSINE-PROTEIN KINASE"/>
    <property type="match status" value="1"/>
</dbReference>
<evidence type="ECO:0000256" key="5">
    <source>
        <dbReference type="ARBA" id="ARBA00023136"/>
    </source>
</evidence>
<evidence type="ECO:0000256" key="1">
    <source>
        <dbReference type="ARBA" id="ARBA00004651"/>
    </source>
</evidence>
<evidence type="ECO:0000256" key="3">
    <source>
        <dbReference type="ARBA" id="ARBA00022692"/>
    </source>
</evidence>
<accession>A7HJ15</accession>
<evidence type="ECO:0000256" key="4">
    <source>
        <dbReference type="ARBA" id="ARBA00022989"/>
    </source>
</evidence>
<comment type="subcellular location">
    <subcellularLocation>
        <location evidence="1">Cell membrane</location>
        <topology evidence="1">Multi-pass membrane protein</topology>
    </subcellularLocation>
</comment>
<dbReference type="InterPro" id="IPR050445">
    <property type="entry name" value="Bact_polysacc_biosynth/exp"/>
</dbReference>
<reference evidence="10 11" key="2">
    <citation type="journal article" date="2009" name="Proc. Natl. Acad. Sci. U.S.A.">
        <title>On the chimeric nature, thermophilic origin, and phylogenetic placement of the Thermotogales.</title>
        <authorList>
            <person name="Zhaxybayeva O."/>
            <person name="Swithers K.S."/>
            <person name="Lapierre P."/>
            <person name="Fournier G.P."/>
            <person name="Bickhart D.M."/>
            <person name="DeBoy R.T."/>
            <person name="Nelson K.E."/>
            <person name="Nesbo C.L."/>
            <person name="Doolittle W.F."/>
            <person name="Gogarten J.P."/>
            <person name="Noll K.M."/>
        </authorList>
    </citation>
    <scope>NUCLEOTIDE SEQUENCE [LARGE SCALE GENOMIC DNA]</scope>
    <source>
        <strain evidence="11">ATCC 35602 / DSM 5306 / Rt17-B1</strain>
    </source>
</reference>
<feature type="domain" description="Tyrosine-protein kinase G-rich" evidence="9">
    <location>
        <begin position="380"/>
        <end position="460"/>
    </location>
</feature>
<dbReference type="PANTHER" id="PTHR32309:SF13">
    <property type="entry name" value="FERRIC ENTEROBACTIN TRANSPORT PROTEIN FEPE"/>
    <property type="match status" value="1"/>
</dbReference>
<dbReference type="InterPro" id="IPR003856">
    <property type="entry name" value="LPS_length_determ_N"/>
</dbReference>
<keyword evidence="4 7" id="KW-1133">Transmembrane helix</keyword>
<dbReference type="OrthoDB" id="9794577at2"/>
<keyword evidence="11" id="KW-1185">Reference proteome</keyword>
<name>A7HJ15_FERNB</name>
<gene>
    <name evidence="10" type="ordered locus">Fnod_0025</name>
</gene>
<evidence type="ECO:0000256" key="7">
    <source>
        <dbReference type="SAM" id="Phobius"/>
    </source>
</evidence>
<evidence type="ECO:0000259" key="9">
    <source>
        <dbReference type="Pfam" id="PF13807"/>
    </source>
</evidence>
<dbReference type="GO" id="GO:0005886">
    <property type="term" value="C:plasma membrane"/>
    <property type="evidence" value="ECO:0007669"/>
    <property type="project" value="UniProtKB-SubCell"/>
</dbReference>
<evidence type="ECO:0000259" key="8">
    <source>
        <dbReference type="Pfam" id="PF02706"/>
    </source>
</evidence>
<evidence type="ECO:0000256" key="6">
    <source>
        <dbReference type="SAM" id="Coils"/>
    </source>
</evidence>
<feature type="transmembrane region" description="Helical" evidence="7">
    <location>
        <begin position="28"/>
        <end position="48"/>
    </location>
</feature>
<dbReference type="GO" id="GO:0004713">
    <property type="term" value="F:protein tyrosine kinase activity"/>
    <property type="evidence" value="ECO:0007669"/>
    <property type="project" value="TreeGrafter"/>
</dbReference>
<dbReference type="Pfam" id="PF02706">
    <property type="entry name" value="Wzz"/>
    <property type="match status" value="1"/>
</dbReference>
<keyword evidence="2" id="KW-1003">Cell membrane</keyword>
<feature type="coiled-coil region" evidence="6">
    <location>
        <begin position="187"/>
        <end position="214"/>
    </location>
</feature>
<dbReference type="AlphaFoldDB" id="A7HJ15"/>
<dbReference type="RefSeq" id="WP_011993221.1">
    <property type="nucleotide sequence ID" value="NC_009718.1"/>
</dbReference>